<keyword evidence="3" id="KW-0547">Nucleotide-binding</keyword>
<evidence type="ECO:0000313" key="6">
    <source>
        <dbReference type="Proteomes" id="UP000316096"/>
    </source>
</evidence>
<dbReference type="GO" id="GO:0004326">
    <property type="term" value="F:tetrahydrofolylpolyglutamate synthase activity"/>
    <property type="evidence" value="ECO:0007669"/>
    <property type="project" value="InterPro"/>
</dbReference>
<name>A0A543CQZ6_9ACTN</name>
<evidence type="ECO:0000256" key="4">
    <source>
        <dbReference type="ARBA" id="ARBA00022840"/>
    </source>
</evidence>
<dbReference type="InterPro" id="IPR001645">
    <property type="entry name" value="Folylpolyglutamate_synth"/>
</dbReference>
<dbReference type="EMBL" id="VFOZ01000001">
    <property type="protein sequence ID" value="TQL99535.1"/>
    <property type="molecule type" value="Genomic_DNA"/>
</dbReference>
<keyword evidence="2" id="KW-0436">Ligase</keyword>
<dbReference type="GO" id="GO:0008841">
    <property type="term" value="F:dihydrofolate synthase activity"/>
    <property type="evidence" value="ECO:0007669"/>
    <property type="project" value="TreeGrafter"/>
</dbReference>
<dbReference type="GO" id="GO:0005737">
    <property type="term" value="C:cytoplasm"/>
    <property type="evidence" value="ECO:0007669"/>
    <property type="project" value="TreeGrafter"/>
</dbReference>
<keyword evidence="4" id="KW-0067">ATP-binding</keyword>
<dbReference type="Proteomes" id="UP000316096">
    <property type="component" value="Unassembled WGS sequence"/>
</dbReference>
<dbReference type="RefSeq" id="WP_141958396.1">
    <property type="nucleotide sequence ID" value="NZ_VFOZ01000001.1"/>
</dbReference>
<proteinExistence type="inferred from homology"/>
<evidence type="ECO:0000256" key="2">
    <source>
        <dbReference type="ARBA" id="ARBA00022598"/>
    </source>
</evidence>
<dbReference type="GO" id="GO:0005524">
    <property type="term" value="F:ATP binding"/>
    <property type="evidence" value="ECO:0007669"/>
    <property type="project" value="UniProtKB-KW"/>
</dbReference>
<dbReference type="OrthoDB" id="4961544at2"/>
<gene>
    <name evidence="5" type="ORF">FB559_5227</name>
</gene>
<reference evidence="5 6" key="1">
    <citation type="submission" date="2019-06" db="EMBL/GenBank/DDBJ databases">
        <title>Sequencing the genomes of 1000 actinobacteria strains.</title>
        <authorList>
            <person name="Klenk H.-P."/>
        </authorList>
    </citation>
    <scope>NUCLEOTIDE SEQUENCE [LARGE SCALE GENOMIC DNA]</scope>
    <source>
        <strain evidence="5 6">DSM 102200</strain>
    </source>
</reference>
<organism evidence="5 6">
    <name type="scientific">Actinoallomurus bryophytorum</name>
    <dbReference type="NCBI Taxonomy" id="1490222"/>
    <lineage>
        <taxon>Bacteria</taxon>
        <taxon>Bacillati</taxon>
        <taxon>Actinomycetota</taxon>
        <taxon>Actinomycetes</taxon>
        <taxon>Streptosporangiales</taxon>
        <taxon>Thermomonosporaceae</taxon>
        <taxon>Actinoallomurus</taxon>
    </lineage>
</organism>
<dbReference type="AlphaFoldDB" id="A0A543CQZ6"/>
<keyword evidence="6" id="KW-1185">Reference proteome</keyword>
<comment type="caution">
    <text evidence="5">The sequence shown here is derived from an EMBL/GenBank/DDBJ whole genome shotgun (WGS) entry which is preliminary data.</text>
</comment>
<dbReference type="PANTHER" id="PTHR11136:SF0">
    <property type="entry name" value="DIHYDROFOLATE SYNTHETASE-RELATED"/>
    <property type="match status" value="1"/>
</dbReference>
<dbReference type="InterPro" id="IPR036565">
    <property type="entry name" value="Mur-like_cat_sf"/>
</dbReference>
<evidence type="ECO:0000256" key="3">
    <source>
        <dbReference type="ARBA" id="ARBA00022741"/>
    </source>
</evidence>
<evidence type="ECO:0000256" key="1">
    <source>
        <dbReference type="ARBA" id="ARBA00008276"/>
    </source>
</evidence>
<dbReference type="Gene3D" id="3.40.1190.10">
    <property type="entry name" value="Mur-like, catalytic domain"/>
    <property type="match status" value="1"/>
</dbReference>
<dbReference type="SUPFAM" id="SSF53623">
    <property type="entry name" value="MurD-like peptide ligases, catalytic domain"/>
    <property type="match status" value="1"/>
</dbReference>
<evidence type="ECO:0000313" key="5">
    <source>
        <dbReference type="EMBL" id="TQL99535.1"/>
    </source>
</evidence>
<dbReference type="PANTHER" id="PTHR11136">
    <property type="entry name" value="FOLYLPOLYGLUTAMATE SYNTHASE-RELATED"/>
    <property type="match status" value="1"/>
</dbReference>
<protein>
    <submittedName>
        <fullName evidence="5">Dihydrofolate synthase/folylpolyglutamate synthase</fullName>
    </submittedName>
</protein>
<comment type="similarity">
    <text evidence="1">Belongs to the folylpolyglutamate synthase family.</text>
</comment>
<accession>A0A543CQZ6</accession>
<sequence>MTAPAVPSFFFEEWSRRGPGDRRSLRRAALLAGALGVAEPGTPVLTVVGSKGKGTAATYASAWLVAAGCRVVTVTSPGLRGDVERVRVDGAAVSAGELAGLGRRLRQASRSLPREHDGYLSPSGLFTLAGLLHARDVGADAVVLEAGMGGVSDEAGLFPPSVLAITEVFGEHLGVLGDTPAEIAADKAGIAATTTSAVVSLPQTPAVAATIAATVAAAGAGHVETIGIARTADLPGAAGIDEPAGWGGADPSGNASPVGLTGPDTLPADLLPHGLNRPNAALGCAAARRLLDAMGRPAPDGARLAGVLASVRLPGRTSWHTIPGATVLIDSAIGRAGAAAAVREAHRRWDRIDHVLVCLPDHKDIPGVLAELRGLPVTFVRMPDRESLRFTRTQATIDAADLTPGRLAALGGRILVLGTVYFTGRVLDLVDAPTERLFDA</sequence>